<protein>
    <submittedName>
        <fullName evidence="1">Uncharacterized protein</fullName>
    </submittedName>
</protein>
<accession>A0ABW5HGS1</accession>
<evidence type="ECO:0000313" key="2">
    <source>
        <dbReference type="Proteomes" id="UP001597483"/>
    </source>
</evidence>
<dbReference type="RefSeq" id="WP_378309848.1">
    <property type="nucleotide sequence ID" value="NZ_JBHUKS010000026.1"/>
</dbReference>
<reference evidence="2" key="1">
    <citation type="journal article" date="2019" name="Int. J. Syst. Evol. Microbiol.">
        <title>The Global Catalogue of Microorganisms (GCM) 10K type strain sequencing project: providing services to taxonomists for standard genome sequencing and annotation.</title>
        <authorList>
            <consortium name="The Broad Institute Genomics Platform"/>
            <consortium name="The Broad Institute Genome Sequencing Center for Infectious Disease"/>
            <person name="Wu L."/>
            <person name="Ma J."/>
        </authorList>
    </citation>
    <scope>NUCLEOTIDE SEQUENCE [LARGE SCALE GENOMIC DNA]</scope>
    <source>
        <strain evidence="2">CGMCC 4.7641</strain>
    </source>
</reference>
<name>A0ABW5HGS1_9PSEU</name>
<keyword evidence="2" id="KW-1185">Reference proteome</keyword>
<sequence length="136" mass="14757">MLHAKKTGLASKRYEITRDGQPLTVVEARSGGKFQLDGAGYRLGTRQLLAADGSVIASAHRPGRREWSVESGGEVLRFRRTGRRDHARVDEAGNTIGTLSARVADLPGVAPELQVFALALLVMRARRRRVVVVVGS</sequence>
<dbReference type="EMBL" id="JBHUKS010000026">
    <property type="protein sequence ID" value="MFD2472291.1"/>
    <property type="molecule type" value="Genomic_DNA"/>
</dbReference>
<comment type="caution">
    <text evidence="1">The sequence shown here is derived from an EMBL/GenBank/DDBJ whole genome shotgun (WGS) entry which is preliminary data.</text>
</comment>
<dbReference type="Proteomes" id="UP001597483">
    <property type="component" value="Unassembled WGS sequence"/>
</dbReference>
<organism evidence="1 2">
    <name type="scientific">Amycolatopsis silviterrae</name>
    <dbReference type="NCBI Taxonomy" id="1656914"/>
    <lineage>
        <taxon>Bacteria</taxon>
        <taxon>Bacillati</taxon>
        <taxon>Actinomycetota</taxon>
        <taxon>Actinomycetes</taxon>
        <taxon>Pseudonocardiales</taxon>
        <taxon>Pseudonocardiaceae</taxon>
        <taxon>Amycolatopsis</taxon>
    </lineage>
</organism>
<proteinExistence type="predicted"/>
<evidence type="ECO:0000313" key="1">
    <source>
        <dbReference type="EMBL" id="MFD2472291.1"/>
    </source>
</evidence>
<gene>
    <name evidence="1" type="ORF">ACFSVL_33190</name>
</gene>